<feature type="transmembrane region" description="Helical" evidence="8">
    <location>
        <begin position="157"/>
        <end position="177"/>
    </location>
</feature>
<dbReference type="CDD" id="cd07571">
    <property type="entry name" value="ALP_N-acyl_transferase"/>
    <property type="match status" value="1"/>
</dbReference>
<keyword evidence="4 8" id="KW-0812">Transmembrane</keyword>
<dbReference type="HAMAP" id="MF_01148">
    <property type="entry name" value="Lnt"/>
    <property type="match status" value="1"/>
</dbReference>
<dbReference type="NCBIfam" id="TIGR00546">
    <property type="entry name" value="lnt"/>
    <property type="match status" value="1"/>
</dbReference>
<comment type="caution">
    <text evidence="8">Lacks conserved residue(s) required for the propagation of feature annotation.</text>
</comment>
<feature type="transmembrane region" description="Helical" evidence="8">
    <location>
        <begin position="12"/>
        <end position="34"/>
    </location>
</feature>
<dbReference type="PROSITE" id="PS50263">
    <property type="entry name" value="CN_HYDROLASE"/>
    <property type="match status" value="1"/>
</dbReference>
<keyword evidence="2 8" id="KW-1003">Cell membrane</keyword>
<comment type="similarity">
    <text evidence="8">Belongs to the CN hydrolase family. Apolipoprotein N-acyltransferase subfamily.</text>
</comment>
<dbReference type="SUPFAM" id="SSF56317">
    <property type="entry name" value="Carbon-nitrogen hydrolase"/>
    <property type="match status" value="1"/>
</dbReference>
<feature type="transmembrane region" description="Helical" evidence="8">
    <location>
        <begin position="46"/>
        <end position="73"/>
    </location>
</feature>
<gene>
    <name evidence="10" type="primary">lnt_3</name>
    <name evidence="8" type="synonym">lnt</name>
    <name evidence="10" type="ORF">Dxin01_03650</name>
</gene>
<protein>
    <recommendedName>
        <fullName evidence="8">Apolipoprotein N-acyltransferase</fullName>
        <shortName evidence="8">ALP N-acyltransferase</shortName>
        <ecNumber evidence="8">2.3.1.269</ecNumber>
    </recommendedName>
</protein>
<dbReference type="Pfam" id="PF00795">
    <property type="entry name" value="CN_hydrolase"/>
    <property type="match status" value="1"/>
</dbReference>
<dbReference type="InterPro" id="IPR004563">
    <property type="entry name" value="Apolipo_AcylTrfase"/>
</dbReference>
<organism evidence="10 11">
    <name type="scientific">Deinococcus xinjiangensis</name>
    <dbReference type="NCBI Taxonomy" id="457454"/>
    <lineage>
        <taxon>Bacteria</taxon>
        <taxon>Thermotogati</taxon>
        <taxon>Deinococcota</taxon>
        <taxon>Deinococci</taxon>
        <taxon>Deinococcales</taxon>
        <taxon>Deinococcaceae</taxon>
        <taxon>Deinococcus</taxon>
    </lineage>
</organism>
<evidence type="ECO:0000256" key="6">
    <source>
        <dbReference type="ARBA" id="ARBA00023136"/>
    </source>
</evidence>
<sequence>MTWQLHAGQAKWLWLALAGAALGVVYPPSPLGWLAPLPLALLFRAVYGVTPVVAFSLTLVFAASFFTVLLWWLPQSLGALLGWGLVAVFPVLVFLLSVMWALTVSLARWWAGPRTWLALPLAWVVLDTLREMGPFGFPWGNLGYFLSMTPLVQVTEWGGVPLLSLLVGLAASALAVWSWRGLLILPAWGLALLFGILRPAESPAFREALLVQGNIDPRVKLAGQAALDWNRYLTLTRRASAETELVIWPETAVSWPEPAQQAALSTITSPLLFGASMSAVLPRNTALLTWQGTVLGAQDKLKLVPFGEYFPAQRTFPQVYRAAFRALGLPELTGRVPGAALRPLATGPVRAGVLICYESVFPSLARSLVQQGANVLVTPSNDAWFGSTRGAEQHFQMGRVRAIETRRWWLRAGNDGITAAVDPQGRVVRRLERFRAGVLPVQFELLSGQTFSVQFPDWLSWMSLTLLLGMRVRWPLQVMKGTL</sequence>
<keyword evidence="11" id="KW-1185">Reference proteome</keyword>
<name>A0ABP9VIG3_9DEIO</name>
<dbReference type="PANTHER" id="PTHR38686:SF1">
    <property type="entry name" value="APOLIPOPROTEIN N-ACYLTRANSFERASE"/>
    <property type="match status" value="1"/>
</dbReference>
<feature type="transmembrane region" description="Helical" evidence="8">
    <location>
        <begin position="79"/>
        <end position="104"/>
    </location>
</feature>
<evidence type="ECO:0000256" key="7">
    <source>
        <dbReference type="ARBA" id="ARBA00023315"/>
    </source>
</evidence>
<keyword evidence="3 8" id="KW-0808">Transferase</keyword>
<dbReference type="Gene3D" id="3.60.110.10">
    <property type="entry name" value="Carbon-nitrogen hydrolase"/>
    <property type="match status" value="1"/>
</dbReference>
<proteinExistence type="inferred from homology"/>
<keyword evidence="5 8" id="KW-1133">Transmembrane helix</keyword>
<reference evidence="10 11" key="1">
    <citation type="submission" date="2024-02" db="EMBL/GenBank/DDBJ databases">
        <title>Deinococcus xinjiangensis NBRC 107630.</title>
        <authorList>
            <person name="Ichikawa N."/>
            <person name="Katano-Makiyama Y."/>
            <person name="Hidaka K."/>
        </authorList>
    </citation>
    <scope>NUCLEOTIDE SEQUENCE [LARGE SCALE GENOMIC DNA]</scope>
    <source>
        <strain evidence="10 11">NBRC 107630</strain>
    </source>
</reference>
<evidence type="ECO:0000256" key="1">
    <source>
        <dbReference type="ARBA" id="ARBA00004651"/>
    </source>
</evidence>
<dbReference type="InterPro" id="IPR036526">
    <property type="entry name" value="C-N_Hydrolase_sf"/>
</dbReference>
<evidence type="ECO:0000256" key="5">
    <source>
        <dbReference type="ARBA" id="ARBA00022989"/>
    </source>
</evidence>
<comment type="catalytic activity">
    <reaction evidence="8">
        <text>N-terminal S-1,2-diacyl-sn-glyceryl-L-cysteinyl-[lipoprotein] + a glycerophospholipid = N-acyl-S-1,2-diacyl-sn-glyceryl-L-cysteinyl-[lipoprotein] + a 2-acyl-sn-glycero-3-phospholipid + H(+)</text>
        <dbReference type="Rhea" id="RHEA:48228"/>
        <dbReference type="Rhea" id="RHEA-COMP:14681"/>
        <dbReference type="Rhea" id="RHEA-COMP:14684"/>
        <dbReference type="ChEBI" id="CHEBI:15378"/>
        <dbReference type="ChEBI" id="CHEBI:136912"/>
        <dbReference type="ChEBI" id="CHEBI:140656"/>
        <dbReference type="ChEBI" id="CHEBI:140657"/>
        <dbReference type="ChEBI" id="CHEBI:140660"/>
        <dbReference type="EC" id="2.3.1.269"/>
    </reaction>
</comment>
<evidence type="ECO:0000259" key="9">
    <source>
        <dbReference type="PROSITE" id="PS50263"/>
    </source>
</evidence>
<dbReference type="InterPro" id="IPR045378">
    <property type="entry name" value="LNT_N"/>
</dbReference>
<keyword evidence="6 8" id="KW-0472">Membrane</keyword>
<feature type="transmembrane region" description="Helical" evidence="8">
    <location>
        <begin position="182"/>
        <end position="200"/>
    </location>
</feature>
<dbReference type="InterPro" id="IPR003010">
    <property type="entry name" value="C-N_Hydrolase"/>
</dbReference>
<dbReference type="Proteomes" id="UP001458946">
    <property type="component" value="Unassembled WGS sequence"/>
</dbReference>
<comment type="pathway">
    <text evidence="8">Protein modification; lipoprotein biosynthesis (N-acyl transfer).</text>
</comment>
<dbReference type="EC" id="2.3.1.269" evidence="8"/>
<accession>A0ABP9VIG3</accession>
<dbReference type="EMBL" id="BAABRN010000072">
    <property type="protein sequence ID" value="GAA5503883.1"/>
    <property type="molecule type" value="Genomic_DNA"/>
</dbReference>
<evidence type="ECO:0000313" key="10">
    <source>
        <dbReference type="EMBL" id="GAA5503883.1"/>
    </source>
</evidence>
<feature type="domain" description="CN hydrolase" evidence="9">
    <location>
        <begin position="211"/>
        <end position="445"/>
    </location>
</feature>
<evidence type="ECO:0000256" key="2">
    <source>
        <dbReference type="ARBA" id="ARBA00022475"/>
    </source>
</evidence>
<dbReference type="PANTHER" id="PTHR38686">
    <property type="entry name" value="APOLIPOPROTEIN N-ACYLTRANSFERASE"/>
    <property type="match status" value="1"/>
</dbReference>
<dbReference type="Pfam" id="PF20154">
    <property type="entry name" value="LNT_N"/>
    <property type="match status" value="1"/>
</dbReference>
<keyword evidence="7 8" id="KW-0012">Acyltransferase</keyword>
<comment type="caution">
    <text evidence="10">The sequence shown here is derived from an EMBL/GenBank/DDBJ whole genome shotgun (WGS) entry which is preliminary data.</text>
</comment>
<comment type="subcellular location">
    <subcellularLocation>
        <location evidence="1 8">Cell membrane</location>
        <topology evidence="1 8">Multi-pass membrane protein</topology>
    </subcellularLocation>
</comment>
<evidence type="ECO:0000256" key="8">
    <source>
        <dbReference type="HAMAP-Rule" id="MF_01148"/>
    </source>
</evidence>
<comment type="function">
    <text evidence="8">Catalyzes the phospholipid dependent N-acylation of the N-terminal cysteine of apolipoprotein, the last step in lipoprotein maturation.</text>
</comment>
<evidence type="ECO:0000256" key="3">
    <source>
        <dbReference type="ARBA" id="ARBA00022679"/>
    </source>
</evidence>
<evidence type="ECO:0000313" key="11">
    <source>
        <dbReference type="Proteomes" id="UP001458946"/>
    </source>
</evidence>
<dbReference type="RefSeq" id="WP_353543848.1">
    <property type="nucleotide sequence ID" value="NZ_BAABRN010000072.1"/>
</dbReference>
<evidence type="ECO:0000256" key="4">
    <source>
        <dbReference type="ARBA" id="ARBA00022692"/>
    </source>
</evidence>